<keyword evidence="5" id="KW-1185">Reference proteome</keyword>
<feature type="signal peptide" evidence="3">
    <location>
        <begin position="1"/>
        <end position="24"/>
    </location>
</feature>
<reference evidence="4 5" key="1">
    <citation type="submission" date="2016-07" db="EMBL/GenBank/DDBJ databases">
        <title>Pervasive Adenine N6-methylation of Active Genes in Fungi.</title>
        <authorList>
            <consortium name="DOE Joint Genome Institute"/>
            <person name="Mondo S.J."/>
            <person name="Dannebaum R.O."/>
            <person name="Kuo R.C."/>
            <person name="Labutti K."/>
            <person name="Haridas S."/>
            <person name="Kuo A."/>
            <person name="Salamov A."/>
            <person name="Ahrendt S.R."/>
            <person name="Lipzen A."/>
            <person name="Sullivan W."/>
            <person name="Andreopoulos W.B."/>
            <person name="Clum A."/>
            <person name="Lindquist E."/>
            <person name="Daum C."/>
            <person name="Ramamoorthy G.K."/>
            <person name="Gryganskyi A."/>
            <person name="Culley D."/>
            <person name="Magnuson J.K."/>
            <person name="James T.Y."/>
            <person name="O'Malley M.A."/>
            <person name="Stajich J.E."/>
            <person name="Spatafora J.W."/>
            <person name="Visel A."/>
            <person name="Grigoriev I.V."/>
        </authorList>
    </citation>
    <scope>NUCLEOTIDE SEQUENCE [LARGE SCALE GENOMIC DNA]</scope>
    <source>
        <strain evidence="4 5">NRRL 3301</strain>
    </source>
</reference>
<name>A0A1X2GFW1_9FUNG</name>
<protein>
    <submittedName>
        <fullName evidence="4">Uncharacterized protein</fullName>
    </submittedName>
</protein>
<feature type="compositionally biased region" description="Polar residues" evidence="1">
    <location>
        <begin position="121"/>
        <end position="131"/>
    </location>
</feature>
<evidence type="ECO:0000256" key="1">
    <source>
        <dbReference type="SAM" id="MobiDB-lite"/>
    </source>
</evidence>
<evidence type="ECO:0000313" key="5">
    <source>
        <dbReference type="Proteomes" id="UP000242146"/>
    </source>
</evidence>
<keyword evidence="3" id="KW-0732">Signal</keyword>
<evidence type="ECO:0000256" key="3">
    <source>
        <dbReference type="SAM" id="SignalP"/>
    </source>
</evidence>
<accession>A0A1X2GFW1</accession>
<dbReference type="EMBL" id="MCGT01000017">
    <property type="protein sequence ID" value="ORX52794.1"/>
    <property type="molecule type" value="Genomic_DNA"/>
</dbReference>
<keyword evidence="2" id="KW-1133">Transmembrane helix</keyword>
<feature type="region of interest" description="Disordered" evidence="1">
    <location>
        <begin position="102"/>
        <end position="131"/>
    </location>
</feature>
<proteinExistence type="predicted"/>
<sequence>MLRSPRFFDMLHMIMLLLWTHVGAQSSGDGFDSNQGSPSDSQNNTSWIMRDHHYVIIIVIGLVVAGLVLFYIIRSAKGMRRRMKQDNQRQMHMLNQIPSTAPNHQYQHLQDPPMHQGYAPQGQQEAHQYRY</sequence>
<feature type="chain" id="PRO_5010871039" evidence="3">
    <location>
        <begin position="25"/>
        <end position="131"/>
    </location>
</feature>
<organism evidence="4 5">
    <name type="scientific">Hesseltinella vesiculosa</name>
    <dbReference type="NCBI Taxonomy" id="101127"/>
    <lineage>
        <taxon>Eukaryota</taxon>
        <taxon>Fungi</taxon>
        <taxon>Fungi incertae sedis</taxon>
        <taxon>Mucoromycota</taxon>
        <taxon>Mucoromycotina</taxon>
        <taxon>Mucoromycetes</taxon>
        <taxon>Mucorales</taxon>
        <taxon>Cunninghamellaceae</taxon>
        <taxon>Hesseltinella</taxon>
    </lineage>
</organism>
<keyword evidence="2" id="KW-0812">Transmembrane</keyword>
<evidence type="ECO:0000313" key="4">
    <source>
        <dbReference type="EMBL" id="ORX52794.1"/>
    </source>
</evidence>
<gene>
    <name evidence="4" type="ORF">DM01DRAFT_1336573</name>
</gene>
<dbReference type="OrthoDB" id="2288451at2759"/>
<dbReference type="STRING" id="101127.A0A1X2GFW1"/>
<keyword evidence="2" id="KW-0472">Membrane</keyword>
<dbReference type="Proteomes" id="UP000242146">
    <property type="component" value="Unassembled WGS sequence"/>
</dbReference>
<feature type="transmembrane region" description="Helical" evidence="2">
    <location>
        <begin position="52"/>
        <end position="73"/>
    </location>
</feature>
<dbReference type="AlphaFoldDB" id="A0A1X2GFW1"/>
<comment type="caution">
    <text evidence="4">The sequence shown here is derived from an EMBL/GenBank/DDBJ whole genome shotgun (WGS) entry which is preliminary data.</text>
</comment>
<evidence type="ECO:0000256" key="2">
    <source>
        <dbReference type="SAM" id="Phobius"/>
    </source>
</evidence>